<gene>
    <name evidence="4" type="ORF">ATL39_0875</name>
</gene>
<evidence type="ECO:0000313" key="5">
    <source>
        <dbReference type="Proteomes" id="UP000285120"/>
    </source>
</evidence>
<dbReference type="GO" id="GO:0005737">
    <property type="term" value="C:cytoplasm"/>
    <property type="evidence" value="ECO:0007669"/>
    <property type="project" value="TreeGrafter"/>
</dbReference>
<dbReference type="CDD" id="cd04301">
    <property type="entry name" value="NAT_SF"/>
    <property type="match status" value="1"/>
</dbReference>
<protein>
    <submittedName>
        <fullName evidence="4">Amino-acid N-acetyltransferase</fullName>
    </submittedName>
</protein>
<dbReference type="PROSITE" id="PS51186">
    <property type="entry name" value="GNAT"/>
    <property type="match status" value="1"/>
</dbReference>
<sequence length="153" mass="17358">MVTIRKARHGDIEAIYTIVYDYALQGLMLHRTREAIQQEIEAEAMFVAEEASSIYGVAGITVFDPSLAEIRSLAVNKSGQGKGIGRKLVARIVEETKQRRIEKLLSLTYQVPFFEKCGFHITQKETMPQKVWKDCIHCAKFTNCDEVAMVVYV</sequence>
<evidence type="ECO:0000313" key="4">
    <source>
        <dbReference type="EMBL" id="RKD75178.1"/>
    </source>
</evidence>
<dbReference type="GO" id="GO:0008080">
    <property type="term" value="F:N-acetyltransferase activity"/>
    <property type="evidence" value="ECO:0007669"/>
    <property type="project" value="InterPro"/>
</dbReference>
<dbReference type="EMBL" id="RAPK01000007">
    <property type="protein sequence ID" value="RKD75178.1"/>
    <property type="molecule type" value="Genomic_DNA"/>
</dbReference>
<dbReference type="InterPro" id="IPR016181">
    <property type="entry name" value="Acyl_CoA_acyltransferase"/>
</dbReference>
<keyword evidence="5" id="KW-1185">Reference proteome</keyword>
<dbReference type="NCBIfam" id="NF005840">
    <property type="entry name" value="PRK07757.1"/>
    <property type="match status" value="1"/>
</dbReference>
<accession>A0A419V5F0</accession>
<keyword evidence="2" id="KW-0012">Acyltransferase</keyword>
<name>A0A419V5F0_9BACL</name>
<proteinExistence type="predicted"/>
<dbReference type="RefSeq" id="WP_120192078.1">
    <property type="nucleotide sequence ID" value="NZ_RAPK01000007.1"/>
</dbReference>
<reference evidence="4 5" key="1">
    <citation type="submission" date="2018-09" db="EMBL/GenBank/DDBJ databases">
        <title>Genomic Encyclopedia of Archaeal and Bacterial Type Strains, Phase II (KMG-II): from individual species to whole genera.</title>
        <authorList>
            <person name="Goeker M."/>
        </authorList>
    </citation>
    <scope>NUCLEOTIDE SEQUENCE [LARGE SCALE GENOMIC DNA]</scope>
    <source>
        <strain evidence="4 5">DSM 17008</strain>
    </source>
</reference>
<dbReference type="Gene3D" id="3.40.630.30">
    <property type="match status" value="1"/>
</dbReference>
<dbReference type="OrthoDB" id="9793138at2"/>
<dbReference type="SUPFAM" id="SSF55729">
    <property type="entry name" value="Acyl-CoA N-acyltransferases (Nat)"/>
    <property type="match status" value="1"/>
</dbReference>
<feature type="domain" description="N-acetyltransferase" evidence="3">
    <location>
        <begin position="2"/>
        <end position="153"/>
    </location>
</feature>
<keyword evidence="1 4" id="KW-0808">Transferase</keyword>
<dbReference type="AlphaFoldDB" id="A0A419V5F0"/>
<dbReference type="PANTHER" id="PTHR43626:SF4">
    <property type="entry name" value="GCN5-RELATED N-ACETYLTRANSFERASE 2, CHLOROPLASTIC"/>
    <property type="match status" value="1"/>
</dbReference>
<comment type="caution">
    <text evidence="4">The sequence shown here is derived from an EMBL/GenBank/DDBJ whole genome shotgun (WGS) entry which is preliminary data.</text>
</comment>
<dbReference type="InterPro" id="IPR000182">
    <property type="entry name" value="GNAT_dom"/>
</dbReference>
<evidence type="ECO:0000256" key="2">
    <source>
        <dbReference type="ARBA" id="ARBA00023315"/>
    </source>
</evidence>
<dbReference type="Proteomes" id="UP000285120">
    <property type="component" value="Unassembled WGS sequence"/>
</dbReference>
<dbReference type="Pfam" id="PF00583">
    <property type="entry name" value="Acetyltransf_1"/>
    <property type="match status" value="1"/>
</dbReference>
<organism evidence="4 5">
    <name type="scientific">Sinobaca qinghaiensis</name>
    <dbReference type="NCBI Taxonomy" id="342944"/>
    <lineage>
        <taxon>Bacteria</taxon>
        <taxon>Bacillati</taxon>
        <taxon>Bacillota</taxon>
        <taxon>Bacilli</taxon>
        <taxon>Bacillales</taxon>
        <taxon>Sporolactobacillaceae</taxon>
        <taxon>Sinobaca</taxon>
    </lineage>
</organism>
<dbReference type="PANTHER" id="PTHR43626">
    <property type="entry name" value="ACYL-COA N-ACYLTRANSFERASE"/>
    <property type="match status" value="1"/>
</dbReference>
<evidence type="ECO:0000259" key="3">
    <source>
        <dbReference type="PROSITE" id="PS51186"/>
    </source>
</evidence>
<evidence type="ECO:0000256" key="1">
    <source>
        <dbReference type="ARBA" id="ARBA00022679"/>
    </source>
</evidence>
<dbReference type="InterPro" id="IPR045039">
    <property type="entry name" value="NSI-like"/>
</dbReference>